<reference evidence="1" key="1">
    <citation type="submission" date="2014-11" db="EMBL/GenBank/DDBJ databases">
        <authorList>
            <person name="Amaro Gonzalez C."/>
        </authorList>
    </citation>
    <scope>NUCLEOTIDE SEQUENCE</scope>
</reference>
<accession>A0A0E9QQK2</accession>
<sequence length="35" mass="3900">MSTLPVSIIFNKMAAEQTDQTYGTLLDYSEQIGFS</sequence>
<dbReference type="EMBL" id="GBXM01089850">
    <property type="protein sequence ID" value="JAH18727.1"/>
    <property type="molecule type" value="Transcribed_RNA"/>
</dbReference>
<reference evidence="1" key="2">
    <citation type="journal article" date="2015" name="Fish Shellfish Immunol.">
        <title>Early steps in the European eel (Anguilla anguilla)-Vibrio vulnificus interaction in the gills: Role of the RtxA13 toxin.</title>
        <authorList>
            <person name="Callol A."/>
            <person name="Pajuelo D."/>
            <person name="Ebbesson L."/>
            <person name="Teles M."/>
            <person name="MacKenzie S."/>
            <person name="Amaro C."/>
        </authorList>
    </citation>
    <scope>NUCLEOTIDE SEQUENCE</scope>
</reference>
<proteinExistence type="predicted"/>
<organism evidence="1">
    <name type="scientific">Anguilla anguilla</name>
    <name type="common">European freshwater eel</name>
    <name type="synonym">Muraena anguilla</name>
    <dbReference type="NCBI Taxonomy" id="7936"/>
    <lineage>
        <taxon>Eukaryota</taxon>
        <taxon>Metazoa</taxon>
        <taxon>Chordata</taxon>
        <taxon>Craniata</taxon>
        <taxon>Vertebrata</taxon>
        <taxon>Euteleostomi</taxon>
        <taxon>Actinopterygii</taxon>
        <taxon>Neopterygii</taxon>
        <taxon>Teleostei</taxon>
        <taxon>Anguilliformes</taxon>
        <taxon>Anguillidae</taxon>
        <taxon>Anguilla</taxon>
    </lineage>
</organism>
<name>A0A0E9QQK2_ANGAN</name>
<evidence type="ECO:0000313" key="1">
    <source>
        <dbReference type="EMBL" id="JAH18727.1"/>
    </source>
</evidence>
<protein>
    <submittedName>
        <fullName evidence="1">Uncharacterized protein</fullName>
    </submittedName>
</protein>
<dbReference type="AlphaFoldDB" id="A0A0E9QQK2"/>